<accession>A0A9D2AEZ5</accession>
<dbReference type="Pfam" id="PF14498">
    <property type="entry name" value="Glyco_hyd_65N_2"/>
    <property type="match status" value="1"/>
</dbReference>
<dbReference type="InterPro" id="IPR012341">
    <property type="entry name" value="6hp_glycosidase-like_sf"/>
</dbReference>
<dbReference type="PANTHER" id="PTHR31084:SF0">
    <property type="entry name" value="ALPHA-L-FUCOSIDASE 2"/>
    <property type="match status" value="1"/>
</dbReference>
<feature type="domain" description="Glycosyl hydrolase family 95 catalytic" evidence="2">
    <location>
        <begin position="267"/>
        <end position="628"/>
    </location>
</feature>
<organism evidence="3 4">
    <name type="scientific">Candidatus Borkfalkia faecipullorum</name>
    <dbReference type="NCBI Taxonomy" id="2838510"/>
    <lineage>
        <taxon>Bacteria</taxon>
        <taxon>Bacillati</taxon>
        <taxon>Bacillota</taxon>
        <taxon>Clostridia</taxon>
        <taxon>Christensenellales</taxon>
        <taxon>Christensenellaceae</taxon>
        <taxon>Candidatus Borkfalkia</taxon>
    </lineage>
</organism>
<keyword evidence="3" id="KW-0378">Hydrolase</keyword>
<reference evidence="3" key="1">
    <citation type="journal article" date="2021" name="PeerJ">
        <title>Extensive microbial diversity within the chicken gut microbiome revealed by metagenomics and culture.</title>
        <authorList>
            <person name="Gilroy R."/>
            <person name="Ravi A."/>
            <person name="Getino M."/>
            <person name="Pursley I."/>
            <person name="Horton D.L."/>
            <person name="Alikhan N.F."/>
            <person name="Baker D."/>
            <person name="Gharbi K."/>
            <person name="Hall N."/>
            <person name="Watson M."/>
            <person name="Adriaenssens E.M."/>
            <person name="Foster-Nyarko E."/>
            <person name="Jarju S."/>
            <person name="Secka A."/>
            <person name="Antonio M."/>
            <person name="Oren A."/>
            <person name="Chaudhuri R.R."/>
            <person name="La Ragione R."/>
            <person name="Hildebrand F."/>
            <person name="Pallen M.J."/>
        </authorList>
    </citation>
    <scope>NUCLEOTIDE SEQUENCE</scope>
    <source>
        <strain evidence="3">811</strain>
    </source>
</reference>
<dbReference type="Proteomes" id="UP000824204">
    <property type="component" value="Unassembled WGS sequence"/>
</dbReference>
<dbReference type="Gene3D" id="1.50.10.10">
    <property type="match status" value="1"/>
</dbReference>
<reference evidence="3" key="2">
    <citation type="submission" date="2021-04" db="EMBL/GenBank/DDBJ databases">
        <authorList>
            <person name="Gilroy R."/>
        </authorList>
    </citation>
    <scope>NUCLEOTIDE SEQUENCE</scope>
    <source>
        <strain evidence="3">811</strain>
    </source>
</reference>
<dbReference type="InterPro" id="IPR008928">
    <property type="entry name" value="6-hairpin_glycosidase_sf"/>
</dbReference>
<dbReference type="AlphaFoldDB" id="A0A9D2AEZ5"/>
<sequence>MDKITVKTENWDEGAPLGNGRTGSLVYGRGIVKITADRTDLWDLRPNETTLEKGFTYANLVRLSKSGKEEEWAERERLFEDIFMGKPYPSKITAGRLELAFGKNAEDISCTLDLNTATAEIYCGEKRLTSVFVSGEANVGVIRTYAEYNLRLHVPAYLSGMPQNGSGLEDNLANMSLKYPPAVMKSDGEFTWYEQNTHTKYAFGIIVYESDGVIYYTLVTTDDDEDYIAYGKKMLLNAAQCGVERLFALHKKEWGKYWRKSRITTGDRLLDDTYKKSWYLFKCCSGKGGYPMPLQGVWTADNDCLPPWKGDYHYDTNTELSYQSYLKANRLEEGVVFVDYLWKLKPTYEKFAKEFFGVNGLLIPSCSTLDGKAMGGWAQYSLSPTMTIWAAQNFDEYYLYTGDEKFLKERAYPFFKETGSAIKSLLTEKNGKLYLPLSSSPEIFDDTRKAYLRENSNFDLALLIYLFRTLKVYAEKLGDDSSEYEAILEKFDDIAVSPDGVVMLDKTQKLPETHRHFSHLMCLYPLHLINYDTEENKRIYESTIKDLEILGTGYWVGFSFVQSAQIYAMAKNGNASYERLRQFCRGFVGDNGFHLNGDFRHFGYTQFHYRPFTLEALFGFCDALHEMLLQDHTGKIELFAAIPQEWKTRTIGFKNLRSRGGLIISAKLKNGIITELSVTAPKECRVSINGETYHLNKGINTLIRTEE</sequence>
<dbReference type="GO" id="GO:0004560">
    <property type="term" value="F:alpha-L-fucosidase activity"/>
    <property type="evidence" value="ECO:0007669"/>
    <property type="project" value="TreeGrafter"/>
</dbReference>
<evidence type="ECO:0000259" key="2">
    <source>
        <dbReference type="Pfam" id="PF22124"/>
    </source>
</evidence>
<comment type="caution">
    <text evidence="3">The sequence shown here is derived from an EMBL/GenBank/DDBJ whole genome shotgun (WGS) entry which is preliminary data.</text>
</comment>
<name>A0A9D2AEZ5_9FIRM</name>
<proteinExistence type="predicted"/>
<dbReference type="Pfam" id="PF22124">
    <property type="entry name" value="Glyco_hydro_95_cat"/>
    <property type="match status" value="1"/>
</dbReference>
<feature type="domain" description="Glycosyl hydrolase family 95 N-terminal" evidence="1">
    <location>
        <begin position="9"/>
        <end position="212"/>
    </location>
</feature>
<gene>
    <name evidence="3" type="ORF">H9741_01300</name>
</gene>
<dbReference type="PANTHER" id="PTHR31084">
    <property type="entry name" value="ALPHA-L-FUCOSIDASE 2"/>
    <property type="match status" value="1"/>
</dbReference>
<dbReference type="SUPFAM" id="SSF48208">
    <property type="entry name" value="Six-hairpin glycosidases"/>
    <property type="match status" value="1"/>
</dbReference>
<evidence type="ECO:0000259" key="1">
    <source>
        <dbReference type="Pfam" id="PF14498"/>
    </source>
</evidence>
<dbReference type="InterPro" id="IPR054363">
    <property type="entry name" value="GH95_cat"/>
</dbReference>
<evidence type="ECO:0000313" key="4">
    <source>
        <dbReference type="Proteomes" id="UP000824204"/>
    </source>
</evidence>
<evidence type="ECO:0000313" key="3">
    <source>
        <dbReference type="EMBL" id="HIX07091.1"/>
    </source>
</evidence>
<dbReference type="EMBL" id="DXFX01000016">
    <property type="protein sequence ID" value="HIX07091.1"/>
    <property type="molecule type" value="Genomic_DNA"/>
</dbReference>
<protein>
    <submittedName>
        <fullName evidence="3">Glycoside hydrolase family 95 protein</fullName>
    </submittedName>
</protein>
<dbReference type="GO" id="GO:0005975">
    <property type="term" value="P:carbohydrate metabolic process"/>
    <property type="evidence" value="ECO:0007669"/>
    <property type="project" value="InterPro"/>
</dbReference>
<dbReference type="InterPro" id="IPR027414">
    <property type="entry name" value="GH95_N_dom"/>
</dbReference>